<name>A0ABV5GK54_9FLAO</name>
<keyword evidence="2" id="KW-1185">Reference proteome</keyword>
<accession>A0ABV5GK54</accession>
<proteinExistence type="predicted"/>
<organism evidence="1 2">
    <name type="scientific">Flavobacterium jumunjinense</name>
    <dbReference type="NCBI Taxonomy" id="998845"/>
    <lineage>
        <taxon>Bacteria</taxon>
        <taxon>Pseudomonadati</taxon>
        <taxon>Bacteroidota</taxon>
        <taxon>Flavobacteriia</taxon>
        <taxon>Flavobacteriales</taxon>
        <taxon>Flavobacteriaceae</taxon>
        <taxon>Flavobacterium</taxon>
    </lineage>
</organism>
<protein>
    <submittedName>
        <fullName evidence="1">Uncharacterized protein</fullName>
    </submittedName>
</protein>
<evidence type="ECO:0000313" key="2">
    <source>
        <dbReference type="Proteomes" id="UP001589607"/>
    </source>
</evidence>
<dbReference type="RefSeq" id="WP_236456458.1">
    <property type="nucleotide sequence ID" value="NZ_CBCSGE010000011.1"/>
</dbReference>
<sequence>MNFLISVFWIFIFNGFTLQKENKNNEFAIASSEKHITIELEYIIWGCECPNWITKEDYKKYSDNNLIAHCFYIEPADKNTNYLEDFYPGKQLLKVTGYFEKDKRIPDDLLNSEEIAKEAKMFVFFKSEIIEK</sequence>
<gene>
    <name evidence="1" type="ORF">ACFFVF_04500</name>
</gene>
<comment type="caution">
    <text evidence="1">The sequence shown here is derived from an EMBL/GenBank/DDBJ whole genome shotgun (WGS) entry which is preliminary data.</text>
</comment>
<evidence type="ECO:0000313" key="1">
    <source>
        <dbReference type="EMBL" id="MFB9095764.1"/>
    </source>
</evidence>
<dbReference type="Proteomes" id="UP001589607">
    <property type="component" value="Unassembled WGS sequence"/>
</dbReference>
<reference evidence="1 2" key="1">
    <citation type="submission" date="2024-09" db="EMBL/GenBank/DDBJ databases">
        <authorList>
            <person name="Sun Q."/>
            <person name="Mori K."/>
        </authorList>
    </citation>
    <scope>NUCLEOTIDE SEQUENCE [LARGE SCALE GENOMIC DNA]</scope>
    <source>
        <strain evidence="1 2">CECT 7955</strain>
    </source>
</reference>
<dbReference type="EMBL" id="JBHMEY010000010">
    <property type="protein sequence ID" value="MFB9095764.1"/>
    <property type="molecule type" value="Genomic_DNA"/>
</dbReference>